<dbReference type="KEGG" id="dfn:CVE23_19540"/>
<reference evidence="2" key="1">
    <citation type="journal article" date="2018" name="Genome Announc.">
        <title>Complete genome sequence of a Dickeya fangzhongdai type strain causing bleeding canker of pear tree trunks.</title>
        <authorList>
            <person name="Zhao Y."/>
            <person name="Tian Y."/>
            <person name="Li X."/>
            <person name="Hu B."/>
        </authorList>
    </citation>
    <scope>NUCLEOTIDE SEQUENCE [LARGE SCALE GENOMIC DNA]</scope>
    <source>
        <strain evidence="2">DSM 101947</strain>
    </source>
</reference>
<sequence length="399" mass="45508">MKKIAIISSFSESCGNAYFTKILMDSMTDAGVHVECLSLNLLLTQSVNPDIRKKADKHIDDLCEKLKQFDGVNIQFEAGLYGTIPSDIIKRTLKLVSANPHTSVTLHSPRLVSDSASQREAIKQALKLRVKTAIRMYFAELRRNVSTRLNATIIKNLIKRRINIIAHTLRAKEQIELFFNYDNVHVHPLKIVDESHETSPDLLKAIRVKYKFRENDKIIGMFGFVNEYKGHSMAIKTLSCMPKGYKLMIFGRQHPQTIKNNELVNHYISSLQHQIHCDKVADRVFFMGEYDNEDFINLAGSVDYVWLPYVENGQDGSGIASICMDVSKQVLCSSSFAFDELFRLIPDYSNYSRFDIGNYLELATKTTRFIPAKPKKPSSGEKKYTLQSQAELYIKLSTE</sequence>
<evidence type="ECO:0000313" key="1">
    <source>
        <dbReference type="EMBL" id="ATZ95972.1"/>
    </source>
</evidence>
<dbReference type="Gene3D" id="3.40.50.2000">
    <property type="entry name" value="Glycogen Phosphorylase B"/>
    <property type="match status" value="1"/>
</dbReference>
<dbReference type="GeneID" id="66566511"/>
<dbReference type="EMBL" id="CP025003">
    <property type="protein sequence ID" value="ATZ95972.1"/>
    <property type="molecule type" value="Genomic_DNA"/>
</dbReference>
<dbReference type="OrthoDB" id="9119476at2"/>
<dbReference type="RefSeq" id="WP_038920316.1">
    <property type="nucleotide sequence ID" value="NZ_BMJF01000005.1"/>
</dbReference>
<evidence type="ECO:0000313" key="2">
    <source>
        <dbReference type="Proteomes" id="UP000231901"/>
    </source>
</evidence>
<gene>
    <name evidence="1" type="ORF">CVE23_19540</name>
</gene>
<proteinExistence type="predicted"/>
<accession>A0A2K8QRE4</accession>
<dbReference type="SUPFAM" id="SSF53756">
    <property type="entry name" value="UDP-Glycosyltransferase/glycogen phosphorylase"/>
    <property type="match status" value="1"/>
</dbReference>
<dbReference type="Proteomes" id="UP000231901">
    <property type="component" value="Chromosome"/>
</dbReference>
<dbReference type="AlphaFoldDB" id="A0A2K8QRE4"/>
<organism evidence="1 2">
    <name type="scientific">Dickeya fangzhongdai</name>
    <dbReference type="NCBI Taxonomy" id="1778540"/>
    <lineage>
        <taxon>Bacteria</taxon>
        <taxon>Pseudomonadati</taxon>
        <taxon>Pseudomonadota</taxon>
        <taxon>Gammaproteobacteria</taxon>
        <taxon>Enterobacterales</taxon>
        <taxon>Pectobacteriaceae</taxon>
        <taxon>Dickeya</taxon>
    </lineage>
</organism>
<name>A0A2K8QRE4_9GAMM</name>
<protein>
    <submittedName>
        <fullName evidence="1">Uncharacterized protein</fullName>
    </submittedName>
</protein>
<keyword evidence="2" id="KW-1185">Reference proteome</keyword>